<evidence type="ECO:0000259" key="4">
    <source>
        <dbReference type="PROSITE" id="PS51677"/>
    </source>
</evidence>
<dbReference type="InterPro" id="IPR002509">
    <property type="entry name" value="NODB_dom"/>
</dbReference>
<protein>
    <submittedName>
        <fullName evidence="5">Polysaccharide deacetylase family protein</fullName>
    </submittedName>
</protein>
<dbReference type="PROSITE" id="PS51677">
    <property type="entry name" value="NODB"/>
    <property type="match status" value="1"/>
</dbReference>
<dbReference type="PANTHER" id="PTHR34216">
    <property type="match status" value="1"/>
</dbReference>
<name>A0A839ILM7_9GAMM</name>
<evidence type="ECO:0000256" key="3">
    <source>
        <dbReference type="SAM" id="SignalP"/>
    </source>
</evidence>
<dbReference type="GO" id="GO:0005576">
    <property type="term" value="C:extracellular region"/>
    <property type="evidence" value="ECO:0007669"/>
    <property type="project" value="UniProtKB-SubCell"/>
</dbReference>
<gene>
    <name evidence="5" type="ORF">H4O21_02095</name>
</gene>
<feature type="signal peptide" evidence="3">
    <location>
        <begin position="1"/>
        <end position="28"/>
    </location>
</feature>
<dbReference type="Proteomes" id="UP000565262">
    <property type="component" value="Unassembled WGS sequence"/>
</dbReference>
<comment type="caution">
    <text evidence="5">The sequence shown here is derived from an EMBL/GenBank/DDBJ whole genome shotgun (WGS) entry which is preliminary data.</text>
</comment>
<reference evidence="5 6" key="1">
    <citation type="submission" date="2020-08" db="EMBL/GenBank/DDBJ databases">
        <title>Oceanospirillum sp. nov. isolated from marine sediment.</title>
        <authorList>
            <person name="Ji X."/>
        </authorList>
    </citation>
    <scope>NUCLEOTIDE SEQUENCE [LARGE SCALE GENOMIC DNA]</scope>
    <source>
        <strain evidence="5 6">D5</strain>
    </source>
</reference>
<dbReference type="Gene3D" id="3.20.20.370">
    <property type="entry name" value="Glycoside hydrolase/deacetylase"/>
    <property type="match status" value="1"/>
</dbReference>
<evidence type="ECO:0000256" key="1">
    <source>
        <dbReference type="ARBA" id="ARBA00004613"/>
    </source>
</evidence>
<dbReference type="PANTHER" id="PTHR34216:SF3">
    <property type="entry name" value="POLY-BETA-1,6-N-ACETYL-D-GLUCOSAMINE N-DEACETYLASE"/>
    <property type="match status" value="1"/>
</dbReference>
<accession>A0A839ILM7</accession>
<dbReference type="GO" id="GO:0005975">
    <property type="term" value="P:carbohydrate metabolic process"/>
    <property type="evidence" value="ECO:0007669"/>
    <property type="project" value="InterPro"/>
</dbReference>
<feature type="domain" description="NodB homology" evidence="4">
    <location>
        <begin position="88"/>
        <end position="359"/>
    </location>
</feature>
<dbReference type="EMBL" id="JACJFM010000002">
    <property type="protein sequence ID" value="MBB1485399.1"/>
    <property type="molecule type" value="Genomic_DNA"/>
</dbReference>
<dbReference type="AlphaFoldDB" id="A0A839ILM7"/>
<dbReference type="SUPFAM" id="SSF88713">
    <property type="entry name" value="Glycoside hydrolase/deacetylase"/>
    <property type="match status" value="1"/>
</dbReference>
<keyword evidence="2 3" id="KW-0732">Signal</keyword>
<comment type="subcellular location">
    <subcellularLocation>
        <location evidence="1">Secreted</location>
    </subcellularLocation>
</comment>
<feature type="chain" id="PRO_5033041338" evidence="3">
    <location>
        <begin position="29"/>
        <end position="359"/>
    </location>
</feature>
<sequence length="359" mass="40682">MTRYLQFSSVLCFLLVLIGLFVSHTAQAARHAVVLQYQHISDRTPPSKSAPKKNFIQHLDYLEQNGYQVWPLEKIVKRIKTKKSLPNKVVAITFDHAYISVFENALPELARRKMPFTVFVAAEPVMKGHPLYMSWEQLKEVIRQGGTIGSMGLMASNMVKRLPEEFPGERIKRLTKELELNEKALKKYLNVTPELFAYPEGQSDEQSRKLVRKMGYAGFGTHPGAASRFSSISFQPRFVATGTARNVNNLPVKLSALPLPVRSVKAEKSLLRHDNKYPEALVELYSGSYVLTGLRCQNSAGIPVPHYLQSGKKPSFLLKSKQGEPIGTVGYYCTAPHDKSSRFYWFSYNWIRPDAQGNW</sequence>
<organism evidence="5 6">
    <name type="scientific">Oceanospirillum sediminis</name>
    <dbReference type="NCBI Taxonomy" id="2760088"/>
    <lineage>
        <taxon>Bacteria</taxon>
        <taxon>Pseudomonadati</taxon>
        <taxon>Pseudomonadota</taxon>
        <taxon>Gammaproteobacteria</taxon>
        <taxon>Oceanospirillales</taxon>
        <taxon>Oceanospirillaceae</taxon>
        <taxon>Oceanospirillum</taxon>
    </lineage>
</organism>
<dbReference type="InterPro" id="IPR011330">
    <property type="entry name" value="Glyco_hydro/deAcase_b/a-brl"/>
</dbReference>
<dbReference type="RefSeq" id="WP_182807182.1">
    <property type="nucleotide sequence ID" value="NZ_JACJFM010000002.1"/>
</dbReference>
<dbReference type="GO" id="GO:0016810">
    <property type="term" value="F:hydrolase activity, acting on carbon-nitrogen (but not peptide) bonds"/>
    <property type="evidence" value="ECO:0007669"/>
    <property type="project" value="InterPro"/>
</dbReference>
<keyword evidence="6" id="KW-1185">Reference proteome</keyword>
<dbReference type="Pfam" id="PF01522">
    <property type="entry name" value="Polysacc_deac_1"/>
    <property type="match status" value="1"/>
</dbReference>
<dbReference type="CDD" id="cd10973">
    <property type="entry name" value="CE4_DAC_u4_5s"/>
    <property type="match status" value="1"/>
</dbReference>
<evidence type="ECO:0000313" key="5">
    <source>
        <dbReference type="EMBL" id="MBB1485399.1"/>
    </source>
</evidence>
<evidence type="ECO:0000313" key="6">
    <source>
        <dbReference type="Proteomes" id="UP000565262"/>
    </source>
</evidence>
<proteinExistence type="predicted"/>
<evidence type="ECO:0000256" key="2">
    <source>
        <dbReference type="ARBA" id="ARBA00022729"/>
    </source>
</evidence>
<dbReference type="InterPro" id="IPR051398">
    <property type="entry name" value="Polysacch_Deacetylase"/>
</dbReference>